<dbReference type="Proteomes" id="UP000030641">
    <property type="component" value="Unassembled WGS sequence"/>
</dbReference>
<dbReference type="PROSITE" id="PS50103">
    <property type="entry name" value="ZF_C3H1"/>
    <property type="match status" value="2"/>
</dbReference>
<evidence type="ECO:0000256" key="8">
    <source>
        <dbReference type="ARBA" id="ARBA00022859"/>
    </source>
</evidence>
<keyword evidence="7 9" id="KW-0862">Zinc</keyword>
<name>A0A074Y580_AURSE</name>
<dbReference type="InParanoid" id="A0A074Y580"/>
<keyword evidence="6" id="KW-0547">Nucleotide-binding</keyword>
<dbReference type="HOGENOM" id="CLU_001490_1_1_1"/>
<dbReference type="GeneID" id="25370495"/>
<dbReference type="Pfam" id="PF20173">
    <property type="entry name" value="ZnF_RZ-type"/>
    <property type="match status" value="1"/>
</dbReference>
<dbReference type="InterPro" id="IPR047187">
    <property type="entry name" value="SF1_C_Upf1"/>
</dbReference>
<feature type="domain" description="C3H1-type" evidence="10">
    <location>
        <begin position="34"/>
        <end position="62"/>
    </location>
</feature>
<evidence type="ECO:0000259" key="11">
    <source>
        <dbReference type="PROSITE" id="PS51981"/>
    </source>
</evidence>
<dbReference type="GO" id="GO:0031380">
    <property type="term" value="C:nuclear RNA-directed RNA polymerase complex"/>
    <property type="evidence" value="ECO:0007669"/>
    <property type="project" value="TreeGrafter"/>
</dbReference>
<dbReference type="GO" id="GO:0005737">
    <property type="term" value="C:cytoplasm"/>
    <property type="evidence" value="ECO:0007669"/>
    <property type="project" value="UniProtKB-SubCell"/>
</dbReference>
<gene>
    <name evidence="12" type="ORF">AUEXF2481DRAFT_68062</name>
</gene>
<dbReference type="CDD" id="cd06008">
    <property type="entry name" value="NF-X1-zinc-finger"/>
    <property type="match status" value="1"/>
</dbReference>
<evidence type="ECO:0000313" key="12">
    <source>
        <dbReference type="EMBL" id="KEQ92875.1"/>
    </source>
</evidence>
<dbReference type="OrthoDB" id="2423195at2759"/>
<feature type="zinc finger region" description="C3H1-type" evidence="9">
    <location>
        <begin position="34"/>
        <end position="62"/>
    </location>
</feature>
<feature type="domain" description="RZ-type" evidence="11">
    <location>
        <begin position="1869"/>
        <end position="1941"/>
    </location>
</feature>
<dbReference type="GO" id="GO:0008270">
    <property type="term" value="F:zinc ion binding"/>
    <property type="evidence" value="ECO:0007669"/>
    <property type="project" value="UniProtKB-KW"/>
</dbReference>
<dbReference type="STRING" id="1043005.A0A074Y580"/>
<dbReference type="Gene3D" id="3.40.50.300">
    <property type="entry name" value="P-loop containing nucleotide triphosphate hydrolases"/>
    <property type="match status" value="2"/>
</dbReference>
<dbReference type="PROSITE" id="PS51981">
    <property type="entry name" value="ZF_RZ"/>
    <property type="match status" value="1"/>
</dbReference>
<evidence type="ECO:0000313" key="13">
    <source>
        <dbReference type="Proteomes" id="UP000030641"/>
    </source>
</evidence>
<evidence type="ECO:0000259" key="10">
    <source>
        <dbReference type="PROSITE" id="PS50103"/>
    </source>
</evidence>
<evidence type="ECO:0000256" key="9">
    <source>
        <dbReference type="PROSITE-ProRule" id="PRU00723"/>
    </source>
</evidence>
<keyword evidence="5 9" id="KW-0863">Zinc-finger</keyword>
<accession>A0A074Y580</accession>
<dbReference type="GO" id="GO:0002376">
    <property type="term" value="P:immune system process"/>
    <property type="evidence" value="ECO:0007669"/>
    <property type="project" value="UniProtKB-KW"/>
</dbReference>
<dbReference type="SMART" id="SM00438">
    <property type="entry name" value="ZnF_NFX"/>
    <property type="match status" value="4"/>
</dbReference>
<evidence type="ECO:0000256" key="5">
    <source>
        <dbReference type="ARBA" id="ARBA00022771"/>
    </source>
</evidence>
<keyword evidence="13" id="KW-1185">Reference proteome</keyword>
<dbReference type="InterPro" id="IPR041679">
    <property type="entry name" value="DNA2/NAM7-like_C"/>
</dbReference>
<evidence type="ECO:0000256" key="3">
    <source>
        <dbReference type="ARBA" id="ARBA00022723"/>
    </source>
</evidence>
<dbReference type="InterPro" id="IPR046439">
    <property type="entry name" value="ZF_RZ_dom"/>
</dbReference>
<sequence length="1947" mass="217545">MNRKPGICHAFQRGKCHYGARCKFSHDLTHEGHTSRLRPCNLFKTPQGCKFGTACKFSHDRTSQNQDDDTTTQEFDKWRQQLTQRQPLGFGLGKFFEQTLQLVNLDNACRQEVVRTLASDRGLIRILELVSQNFDTMSDKTTEHVFTIQIVPLFRALSEEHVMSSPLLERHLGDICIFMYGVGGIRGEKLFATVVRALSASMHNPDVKFYVSLEASLAVLSKIVEFNSTAKVTPIFGTYASTMAAMMTPQNDEAADVLRCQAEKHLDGINKRLGIGKTIRNIATSNTQDLQRPVFKLQRDYPGRLANGRPRHDNDFESIENIQIMPTSDEIKSPHAEYLPLQDPSTWHKQGLEGLLDRHFRLLREDTVGQLRDSARIELEALQGPGSAYSPRNNTGTLKKHTYHNALVEHPKFEPRNGLEFVISFDQPIELQSKSNKKRSDWWRDSKRLEGDALVCLISSTQAIVFCSISFPDDPARRPEREAGETLDPHQNITSYDTDRVRVIARPVEMDSEAVAHILGTFSHTNIQGGRSLVEFPGVLLPAFLPTLTALQTLSRNGVLPFSTFLAPLDVVEEQDTMTIPPPAYARRAGFRFKLDLITEGSKNHSYDPASLERSDVEELKKMSTLDETQATALLTSLSRSFALIQGPPGTGKSYTGVALVKTLVNNRKVGKLGPILVVTFTNHALDQSLEHLLDEGIAQVVRIGSRSKSERLTDLNLRKVAEKAGKTKVEKSEYGKARGQMKDEARAINESLVEISQDIQLIRNYLARSNSSHDAYLFGAQTDAEGFVTVQHSTPEERLKSWLRGGKHIRSNMPTQTVAGVADLGTLSYVERHKLHNHWLRRARQPLIDAIMDRVEQFEDHQLHLNHVRNELDLRVLEQADVVGVTTSGLARNLSLLRRLPSKVLLCEEAGEVLESHLLTALLPSVEHAILIGDHLQLRPHIQCYDLSQESIQGQQYSLDTSLFERLVTATDGGIRLPFSRLDTQRRMHPSIAELVRSTLYPTLSDAPSTLTHPEVAGMRKRLFWLDHQHPETHGGAQSTSHTNDYEVEMTTALVSHLIKQGTYKPGAIAVLTPYLGQLRKLRLRMQSSFEVLLDDRDVKSLQDEGMNDAAQVRAPLAPGVQKGSIASAVRIATVDNFQGEEAEVVIISLVRSNQEQKCGFLRTSNRINVLLSRAKNGMYIIGNSATTQHIPMWAEVLQILQIDSNFGEVLELACPRHPEDEMNVAEPDDFIKFAPDGGCVLPCAQRLNCGHHCDSRCHSQTLHDAVKCLAPCPRQPGTHSCSHACPRVCGEVCPPRCMEIVKDISVQLPCGHVKDSLPCWLYHEQDEIRCDEIVQRTVPGCGHDLQLRCCIDVTEDHFLCRVKCGNALTCGHTCNKPCHTCKKRNDCIIVEEEHGQCRQQCGRDFNNCNHSCIKTCHGDADCGVCTQPCEVRCSHSSCPSTCSEPCPPCAEQTCSSSCAHSKCNMPCAAPCDWVPCSLRCEKILPCSHQCPSVDGAACPDIRFCQECGSDDIKARVVDLIMMSTYNEIDLQEDPCIFPACGHFYTVSTMDGHLSLGEHYVVDGDGLPVALKTPEDNLDVDKTRMVCPDCRRSLRDIPRYGRIIRRALLIQSTLKFITWSNNLYVSAYGSFSTAQNTLKETLEEAKPAEIDLHLVGSRSDQIQVIHVSLSKRRYANIVALRHSIDNFRGLVRKDEQPFKRVQELVRYARKQKQTQSDFVFDDSVILQTRSSSLASALLLRCDLVILSDVLAIRSSKPLPFGTSTTLDFTKNRRDCEALFLTAQEGLHHLQQAEALIFWAHFAALEISWRSTHEEESGSNALDTLRAQAKNHLAGARTFCAEHSQARVVESEIEEVVKMLRESTFYSPVTNEEMKNVVAAMAREFRGTGHWYRCENGHPFTVGECGMPMQTARCPQCGGVIGGQGHQAAAGVARANDIEREFGNMRL</sequence>
<keyword evidence="4" id="KW-0677">Repeat</keyword>
<evidence type="ECO:0000256" key="2">
    <source>
        <dbReference type="ARBA" id="ARBA00022490"/>
    </source>
</evidence>
<evidence type="ECO:0000256" key="7">
    <source>
        <dbReference type="ARBA" id="ARBA00022833"/>
    </source>
</evidence>
<dbReference type="OMA" id="PVCQVPI"/>
<keyword evidence="2" id="KW-0963">Cytoplasm</keyword>
<dbReference type="EMBL" id="KL584768">
    <property type="protein sequence ID" value="KEQ92875.1"/>
    <property type="molecule type" value="Genomic_DNA"/>
</dbReference>
<protein>
    <recommendedName>
        <fullName evidence="14">NFX1-type zinc finger-containing protein 1</fullName>
    </recommendedName>
</protein>
<dbReference type="GO" id="GO:0004386">
    <property type="term" value="F:helicase activity"/>
    <property type="evidence" value="ECO:0007669"/>
    <property type="project" value="InterPro"/>
</dbReference>
<evidence type="ECO:0000256" key="1">
    <source>
        <dbReference type="ARBA" id="ARBA00004496"/>
    </source>
</evidence>
<dbReference type="FunFam" id="3.40.50.300:FF:001660">
    <property type="entry name" value="NF-X1 finger and helicase protein, putative"/>
    <property type="match status" value="1"/>
</dbReference>
<dbReference type="InterPro" id="IPR000967">
    <property type="entry name" value="Znf_NFX1"/>
</dbReference>
<dbReference type="Pfam" id="PF13086">
    <property type="entry name" value="AAA_11"/>
    <property type="match status" value="1"/>
</dbReference>
<evidence type="ECO:0000256" key="4">
    <source>
        <dbReference type="ARBA" id="ARBA00022737"/>
    </source>
</evidence>
<dbReference type="InterPro" id="IPR000571">
    <property type="entry name" value="Znf_CCCH"/>
</dbReference>
<feature type="domain" description="C3H1-type" evidence="10">
    <location>
        <begin position="2"/>
        <end position="29"/>
    </location>
</feature>
<keyword evidence="6" id="KW-0067">ATP-binding</keyword>
<keyword evidence="6" id="KW-0378">Hydrolase</keyword>
<dbReference type="InterPro" id="IPR027417">
    <property type="entry name" value="P-loop_NTPase"/>
</dbReference>
<reference evidence="12 13" key="1">
    <citation type="journal article" date="2014" name="BMC Genomics">
        <title>Genome sequencing of four Aureobasidium pullulans varieties: biotechnological potential, stress tolerance, and description of new species.</title>
        <authorList>
            <person name="Gostin Ar C."/>
            <person name="Ohm R.A."/>
            <person name="Kogej T."/>
            <person name="Sonjak S."/>
            <person name="Turk M."/>
            <person name="Zajc J."/>
            <person name="Zalar P."/>
            <person name="Grube M."/>
            <person name="Sun H."/>
            <person name="Han J."/>
            <person name="Sharma A."/>
            <person name="Chiniquy J."/>
            <person name="Ngan C.Y."/>
            <person name="Lipzen A."/>
            <person name="Barry K."/>
            <person name="Grigoriev I.V."/>
            <person name="Gunde-Cimerman N."/>
        </authorList>
    </citation>
    <scope>NUCLEOTIDE SEQUENCE [LARGE SCALE GENOMIC DNA]</scope>
    <source>
        <strain evidence="12 13">EXF-2481</strain>
    </source>
</reference>
<dbReference type="Pfam" id="PF13087">
    <property type="entry name" value="AAA_12"/>
    <property type="match status" value="1"/>
</dbReference>
<proteinExistence type="predicted"/>
<dbReference type="SMART" id="SM00356">
    <property type="entry name" value="ZnF_C3H1"/>
    <property type="match status" value="2"/>
</dbReference>
<dbReference type="PANTHER" id="PTHR10887">
    <property type="entry name" value="DNA2/NAM7 HELICASE FAMILY"/>
    <property type="match status" value="1"/>
</dbReference>
<dbReference type="InterPro" id="IPR045055">
    <property type="entry name" value="DNA2/NAM7-like"/>
</dbReference>
<dbReference type="InterPro" id="IPR041677">
    <property type="entry name" value="DNA2/NAM7_AAA_11"/>
</dbReference>
<dbReference type="RefSeq" id="XP_013341407.1">
    <property type="nucleotide sequence ID" value="XM_013485953.1"/>
</dbReference>
<dbReference type="CDD" id="cd18808">
    <property type="entry name" value="SF1_C_Upf1"/>
    <property type="match status" value="1"/>
</dbReference>
<dbReference type="PANTHER" id="PTHR10887:SF445">
    <property type="entry name" value="NFX1-TYPE ZINC FINGER-CONTAINING PROTEIN 1"/>
    <property type="match status" value="1"/>
</dbReference>
<dbReference type="CDD" id="cd17936">
    <property type="entry name" value="EEXXEc_NFX1"/>
    <property type="match status" value="1"/>
</dbReference>
<evidence type="ECO:0000256" key="6">
    <source>
        <dbReference type="ARBA" id="ARBA00022806"/>
    </source>
</evidence>
<keyword evidence="6" id="KW-0347">Helicase</keyword>
<dbReference type="GO" id="GO:0031048">
    <property type="term" value="P:regulatory ncRNA-mediated heterochromatin formation"/>
    <property type="evidence" value="ECO:0007669"/>
    <property type="project" value="TreeGrafter"/>
</dbReference>
<keyword evidence="3 9" id="KW-0479">Metal-binding</keyword>
<dbReference type="Pfam" id="PF00642">
    <property type="entry name" value="zf-CCCH"/>
    <property type="match status" value="1"/>
</dbReference>
<evidence type="ECO:0008006" key="14">
    <source>
        <dbReference type="Google" id="ProtNLM"/>
    </source>
</evidence>
<dbReference type="SUPFAM" id="SSF52540">
    <property type="entry name" value="P-loop containing nucleoside triphosphate hydrolases"/>
    <property type="match status" value="1"/>
</dbReference>
<keyword evidence="8" id="KW-0391">Immunity</keyword>
<organism evidence="12 13">
    <name type="scientific">Aureobasidium subglaciale (strain EXF-2481)</name>
    <name type="common">Aureobasidium pullulans var. subglaciale</name>
    <dbReference type="NCBI Taxonomy" id="1043005"/>
    <lineage>
        <taxon>Eukaryota</taxon>
        <taxon>Fungi</taxon>
        <taxon>Dikarya</taxon>
        <taxon>Ascomycota</taxon>
        <taxon>Pezizomycotina</taxon>
        <taxon>Dothideomycetes</taxon>
        <taxon>Dothideomycetidae</taxon>
        <taxon>Dothideales</taxon>
        <taxon>Saccotheciaceae</taxon>
        <taxon>Aureobasidium</taxon>
    </lineage>
</organism>
<feature type="zinc finger region" description="C3H1-type" evidence="9">
    <location>
        <begin position="2"/>
        <end position="29"/>
    </location>
</feature>
<comment type="subcellular location">
    <subcellularLocation>
        <location evidence="1">Cytoplasm</location>
    </subcellularLocation>
</comment>